<evidence type="ECO:0000313" key="2">
    <source>
        <dbReference type="EMBL" id="KAK4222607.1"/>
    </source>
</evidence>
<name>A0AAN7BG87_9PEZI</name>
<feature type="compositionally biased region" description="Basic residues" evidence="1">
    <location>
        <begin position="114"/>
        <end position="130"/>
    </location>
</feature>
<proteinExistence type="predicted"/>
<organism evidence="2 3">
    <name type="scientific">Podospora fimiseda</name>
    <dbReference type="NCBI Taxonomy" id="252190"/>
    <lineage>
        <taxon>Eukaryota</taxon>
        <taxon>Fungi</taxon>
        <taxon>Dikarya</taxon>
        <taxon>Ascomycota</taxon>
        <taxon>Pezizomycotina</taxon>
        <taxon>Sordariomycetes</taxon>
        <taxon>Sordariomycetidae</taxon>
        <taxon>Sordariales</taxon>
        <taxon>Podosporaceae</taxon>
        <taxon>Podospora</taxon>
    </lineage>
</organism>
<dbReference type="EMBL" id="MU865462">
    <property type="protein sequence ID" value="KAK4222607.1"/>
    <property type="molecule type" value="Genomic_DNA"/>
</dbReference>
<keyword evidence="3" id="KW-1185">Reference proteome</keyword>
<feature type="region of interest" description="Disordered" evidence="1">
    <location>
        <begin position="88"/>
        <end position="198"/>
    </location>
</feature>
<feature type="compositionally biased region" description="Gly residues" evidence="1">
    <location>
        <begin position="169"/>
        <end position="179"/>
    </location>
</feature>
<gene>
    <name evidence="2" type="ORF">QBC38DRAFT_489407</name>
</gene>
<dbReference type="AlphaFoldDB" id="A0AAN7BG87"/>
<accession>A0AAN7BG87</accession>
<evidence type="ECO:0000256" key="1">
    <source>
        <dbReference type="SAM" id="MobiDB-lite"/>
    </source>
</evidence>
<reference evidence="2" key="1">
    <citation type="journal article" date="2023" name="Mol. Phylogenet. Evol.">
        <title>Genome-scale phylogeny and comparative genomics of the fungal order Sordariales.</title>
        <authorList>
            <person name="Hensen N."/>
            <person name="Bonometti L."/>
            <person name="Westerberg I."/>
            <person name="Brannstrom I.O."/>
            <person name="Guillou S."/>
            <person name="Cros-Aarteil S."/>
            <person name="Calhoun S."/>
            <person name="Haridas S."/>
            <person name="Kuo A."/>
            <person name="Mondo S."/>
            <person name="Pangilinan J."/>
            <person name="Riley R."/>
            <person name="LaButti K."/>
            <person name="Andreopoulos B."/>
            <person name="Lipzen A."/>
            <person name="Chen C."/>
            <person name="Yan M."/>
            <person name="Daum C."/>
            <person name="Ng V."/>
            <person name="Clum A."/>
            <person name="Steindorff A."/>
            <person name="Ohm R.A."/>
            <person name="Martin F."/>
            <person name="Silar P."/>
            <person name="Natvig D.O."/>
            <person name="Lalanne C."/>
            <person name="Gautier V."/>
            <person name="Ament-Velasquez S.L."/>
            <person name="Kruys A."/>
            <person name="Hutchinson M.I."/>
            <person name="Powell A.J."/>
            <person name="Barry K."/>
            <person name="Miller A.N."/>
            <person name="Grigoriev I.V."/>
            <person name="Debuchy R."/>
            <person name="Gladieux P."/>
            <person name="Hiltunen Thoren M."/>
            <person name="Johannesson H."/>
        </authorList>
    </citation>
    <scope>NUCLEOTIDE SEQUENCE</scope>
    <source>
        <strain evidence="2">CBS 990.96</strain>
    </source>
</reference>
<sequence>MTPKCPACVDPSVLTLSPEERAQPREGPLGNIVVDDLLKVLFPDGVLVADPVATAAKALGIQPLEEVDAEGEWDQDLPQEDQTVEIVNISLAPEAPRSSEGESAGPVKAETKTKTKVKAKNKPAPRKRTVRLSNRPLKPSSGSGSPSGGSPGPQSPSNGPSGPLLTSGSGEGSGPGSGGPASHQFQEQPPAPSTLKPHHLQYNWRYAGTYQFKSTRDELGLNEEFNNLPKDEQARIFHEICTTPMPFRPLPPHMQL</sequence>
<protein>
    <submittedName>
        <fullName evidence="2">Uncharacterized protein</fullName>
    </submittedName>
</protein>
<reference evidence="2" key="2">
    <citation type="submission" date="2023-05" db="EMBL/GenBank/DDBJ databases">
        <authorList>
            <consortium name="Lawrence Berkeley National Laboratory"/>
            <person name="Steindorff A."/>
            <person name="Hensen N."/>
            <person name="Bonometti L."/>
            <person name="Westerberg I."/>
            <person name="Brannstrom I.O."/>
            <person name="Guillou S."/>
            <person name="Cros-Aarteil S."/>
            <person name="Calhoun S."/>
            <person name="Haridas S."/>
            <person name="Kuo A."/>
            <person name="Mondo S."/>
            <person name="Pangilinan J."/>
            <person name="Riley R."/>
            <person name="Labutti K."/>
            <person name="Andreopoulos B."/>
            <person name="Lipzen A."/>
            <person name="Chen C."/>
            <person name="Yanf M."/>
            <person name="Daum C."/>
            <person name="Ng V."/>
            <person name="Clum A."/>
            <person name="Ohm R."/>
            <person name="Martin F."/>
            <person name="Silar P."/>
            <person name="Natvig D."/>
            <person name="Lalanne C."/>
            <person name="Gautier V."/>
            <person name="Ament-Velasquez S.L."/>
            <person name="Kruys A."/>
            <person name="Hutchinson M.I."/>
            <person name="Powell A.J."/>
            <person name="Barry K."/>
            <person name="Miller A.N."/>
            <person name="Grigoriev I.V."/>
            <person name="Debuchy R."/>
            <person name="Gladieux P."/>
            <person name="Thoren M.H."/>
            <person name="Johannesson H."/>
        </authorList>
    </citation>
    <scope>NUCLEOTIDE SEQUENCE</scope>
    <source>
        <strain evidence="2">CBS 990.96</strain>
    </source>
</reference>
<dbReference type="Proteomes" id="UP001301958">
    <property type="component" value="Unassembled WGS sequence"/>
</dbReference>
<feature type="compositionally biased region" description="Low complexity" evidence="1">
    <location>
        <begin position="155"/>
        <end position="168"/>
    </location>
</feature>
<comment type="caution">
    <text evidence="2">The sequence shown here is derived from an EMBL/GenBank/DDBJ whole genome shotgun (WGS) entry which is preliminary data.</text>
</comment>
<evidence type="ECO:0000313" key="3">
    <source>
        <dbReference type="Proteomes" id="UP001301958"/>
    </source>
</evidence>